<reference evidence="2 3" key="1">
    <citation type="journal article" date="2017" name="Nat. Microbiol.">
        <title>Natural product diversity associated with the nematode symbionts Photorhabdus and Xenorhabdus.</title>
        <authorList>
            <person name="Tobias N.J."/>
            <person name="Wolff H."/>
            <person name="Djahanschiri B."/>
            <person name="Grundmann F."/>
            <person name="Kronenwerth M."/>
            <person name="Shi Y.M."/>
            <person name="Simonyi S."/>
            <person name="Grun P."/>
            <person name="Shapiro-Ilan D."/>
            <person name="Pidot S.J."/>
            <person name="Stinear T.P."/>
            <person name="Ebersberger I."/>
            <person name="Bode H.B."/>
        </authorList>
    </citation>
    <scope>NUCLEOTIDE SEQUENCE [LARGE SCALE GENOMIC DNA]</scope>
    <source>
        <strain evidence="2 3">DSM 16336</strain>
    </source>
</reference>
<keyword evidence="1" id="KW-1133">Transmembrane helix</keyword>
<feature type="transmembrane region" description="Helical" evidence="1">
    <location>
        <begin position="110"/>
        <end position="136"/>
    </location>
</feature>
<sequence>MPVVIPLKRKLMLTTDIKQTQLTHLIGLCARLPAPTIGRVKGTFCRGVIGILTLDFAIRLHFFHQTTVIVVCKGQRFSFRSRHRQQTPQHIVSVSSGTFRRVHGGHLPGGIVVIAGNVIQCIPFFCAVAIAVIGIMPLRAGVIGLGDDPPVRIQLIAVAFPLRVNHFKQLQAVRVITVLPAVALTIYPADRQVKRPVFNLPVHPPGISPPGQVTVPVMAEALQTVVGAVA</sequence>
<gene>
    <name evidence="2" type="ORF">Xinn_03882</name>
</gene>
<evidence type="ECO:0000256" key="1">
    <source>
        <dbReference type="SAM" id="Phobius"/>
    </source>
</evidence>
<organism evidence="2 3">
    <name type="scientific">Xenorhabdus innexi</name>
    <dbReference type="NCBI Taxonomy" id="290109"/>
    <lineage>
        <taxon>Bacteria</taxon>
        <taxon>Pseudomonadati</taxon>
        <taxon>Pseudomonadota</taxon>
        <taxon>Gammaproteobacteria</taxon>
        <taxon>Enterobacterales</taxon>
        <taxon>Morganellaceae</taxon>
        <taxon>Xenorhabdus</taxon>
    </lineage>
</organism>
<dbReference type="Proteomes" id="UP000224871">
    <property type="component" value="Unassembled WGS sequence"/>
</dbReference>
<evidence type="ECO:0000313" key="2">
    <source>
        <dbReference type="EMBL" id="PHM28130.1"/>
    </source>
</evidence>
<proteinExistence type="predicted"/>
<accession>A0A2G0N0A8</accession>
<comment type="caution">
    <text evidence="2">The sequence shown here is derived from an EMBL/GenBank/DDBJ whole genome shotgun (WGS) entry which is preliminary data.</text>
</comment>
<protein>
    <submittedName>
        <fullName evidence="2">Uncharacterized protein</fullName>
    </submittedName>
</protein>
<keyword evidence="3" id="KW-1185">Reference proteome</keyword>
<evidence type="ECO:0000313" key="3">
    <source>
        <dbReference type="Proteomes" id="UP000224871"/>
    </source>
</evidence>
<keyword evidence="1" id="KW-0472">Membrane</keyword>
<dbReference type="EMBL" id="NIBU01000100">
    <property type="protein sequence ID" value="PHM28130.1"/>
    <property type="molecule type" value="Genomic_DNA"/>
</dbReference>
<keyword evidence="1" id="KW-0812">Transmembrane</keyword>
<name>A0A2G0N0A8_9GAMM</name>